<sequence length="93" mass="10200">MDIRLAAGQQRANKQTKKRKFGRLAGKSTLHYFNLIWLVRGFLHVKCAEIGCHPDGQTSSGHQHEETGDGGQQVFPGSTPGTKAKTGPRNILM</sequence>
<dbReference type="Proteomes" id="UP000030765">
    <property type="component" value="Unassembled WGS sequence"/>
</dbReference>
<dbReference type="AlphaFoldDB" id="A0A084VFQ2"/>
<feature type="region of interest" description="Disordered" evidence="1">
    <location>
        <begin position="54"/>
        <end position="93"/>
    </location>
</feature>
<dbReference type="EMBL" id="ATLV01012457">
    <property type="status" value="NOT_ANNOTATED_CDS"/>
    <property type="molecule type" value="Genomic_DNA"/>
</dbReference>
<evidence type="ECO:0000313" key="4">
    <source>
        <dbReference type="Proteomes" id="UP000030765"/>
    </source>
</evidence>
<proteinExistence type="predicted"/>
<dbReference type="EMBL" id="KE524793">
    <property type="protein sequence ID" value="KFB36796.1"/>
    <property type="molecule type" value="Genomic_DNA"/>
</dbReference>
<dbReference type="EnsemblMetazoa" id="ASIC003957-RA">
    <property type="protein sequence ID" value="ASIC003957-PA"/>
    <property type="gene ID" value="ASIC003957"/>
</dbReference>
<reference evidence="2 4" key="1">
    <citation type="journal article" date="2014" name="BMC Genomics">
        <title>Genome sequence of Anopheles sinensis provides insight into genetics basis of mosquito competence for malaria parasites.</title>
        <authorList>
            <person name="Zhou D."/>
            <person name="Zhang D."/>
            <person name="Ding G."/>
            <person name="Shi L."/>
            <person name="Hou Q."/>
            <person name="Ye Y."/>
            <person name="Xu Y."/>
            <person name="Zhou H."/>
            <person name="Xiong C."/>
            <person name="Li S."/>
            <person name="Yu J."/>
            <person name="Hong S."/>
            <person name="Yu X."/>
            <person name="Zou P."/>
            <person name="Chen C."/>
            <person name="Chang X."/>
            <person name="Wang W."/>
            <person name="Lv Y."/>
            <person name="Sun Y."/>
            <person name="Ma L."/>
            <person name="Shen B."/>
            <person name="Zhu C."/>
        </authorList>
    </citation>
    <scope>NUCLEOTIDE SEQUENCE [LARGE SCALE GENOMIC DNA]</scope>
</reference>
<protein>
    <submittedName>
        <fullName evidence="2 3">Multidrug transporter</fullName>
    </submittedName>
</protein>
<accession>A0A084VFQ2</accession>
<organism evidence="2">
    <name type="scientific">Anopheles sinensis</name>
    <name type="common">Mosquito</name>
    <dbReference type="NCBI Taxonomy" id="74873"/>
    <lineage>
        <taxon>Eukaryota</taxon>
        <taxon>Metazoa</taxon>
        <taxon>Ecdysozoa</taxon>
        <taxon>Arthropoda</taxon>
        <taxon>Hexapoda</taxon>
        <taxon>Insecta</taxon>
        <taxon>Pterygota</taxon>
        <taxon>Neoptera</taxon>
        <taxon>Endopterygota</taxon>
        <taxon>Diptera</taxon>
        <taxon>Nematocera</taxon>
        <taxon>Culicoidea</taxon>
        <taxon>Culicidae</taxon>
        <taxon>Anophelinae</taxon>
        <taxon>Anopheles</taxon>
    </lineage>
</organism>
<evidence type="ECO:0000313" key="3">
    <source>
        <dbReference type="EnsemblMetazoa" id="ASIC003957-PA"/>
    </source>
</evidence>
<name>A0A084VFQ2_ANOSI</name>
<keyword evidence="4" id="KW-1185">Reference proteome</keyword>
<reference evidence="3" key="2">
    <citation type="submission" date="2020-05" db="UniProtKB">
        <authorList>
            <consortium name="EnsemblMetazoa"/>
        </authorList>
    </citation>
    <scope>IDENTIFICATION</scope>
</reference>
<gene>
    <name evidence="2" type="ORF">ZHAS_00003957</name>
</gene>
<feature type="region of interest" description="Disordered" evidence="1">
    <location>
        <begin position="1"/>
        <end position="20"/>
    </location>
</feature>
<evidence type="ECO:0000313" key="2">
    <source>
        <dbReference type="EMBL" id="KFB36796.1"/>
    </source>
</evidence>
<dbReference type="VEuPathDB" id="VectorBase:ASIC003957"/>
<evidence type="ECO:0000256" key="1">
    <source>
        <dbReference type="SAM" id="MobiDB-lite"/>
    </source>
</evidence>